<dbReference type="AlphaFoldDB" id="A0A8K0URU4"/>
<evidence type="ECO:0000256" key="4">
    <source>
        <dbReference type="ARBA" id="ARBA00022989"/>
    </source>
</evidence>
<dbReference type="Proteomes" id="UP000813824">
    <property type="component" value="Unassembled WGS sequence"/>
</dbReference>
<keyword evidence="3 6" id="KW-0812">Transmembrane</keyword>
<feature type="transmembrane region" description="Helical" evidence="6">
    <location>
        <begin position="230"/>
        <end position="247"/>
    </location>
</feature>
<dbReference type="GO" id="GO:0016020">
    <property type="term" value="C:membrane"/>
    <property type="evidence" value="ECO:0007669"/>
    <property type="project" value="UniProtKB-SubCell"/>
</dbReference>
<evidence type="ECO:0000313" key="9">
    <source>
        <dbReference type="Proteomes" id="UP000813824"/>
    </source>
</evidence>
<dbReference type="OrthoDB" id="364779at2759"/>
<dbReference type="EMBL" id="JAEVFJ010000011">
    <property type="protein sequence ID" value="KAH8101937.1"/>
    <property type="molecule type" value="Genomic_DNA"/>
</dbReference>
<dbReference type="InterPro" id="IPR006968">
    <property type="entry name" value="RUS_fam"/>
</dbReference>
<keyword evidence="4 6" id="KW-1133">Transmembrane helix</keyword>
<reference evidence="8" key="1">
    <citation type="journal article" date="2021" name="New Phytol.">
        <title>Evolutionary innovations through gain and loss of genes in the ectomycorrhizal Boletales.</title>
        <authorList>
            <person name="Wu G."/>
            <person name="Miyauchi S."/>
            <person name="Morin E."/>
            <person name="Kuo A."/>
            <person name="Drula E."/>
            <person name="Varga T."/>
            <person name="Kohler A."/>
            <person name="Feng B."/>
            <person name="Cao Y."/>
            <person name="Lipzen A."/>
            <person name="Daum C."/>
            <person name="Hundley H."/>
            <person name="Pangilinan J."/>
            <person name="Johnson J."/>
            <person name="Barry K."/>
            <person name="LaButti K."/>
            <person name="Ng V."/>
            <person name="Ahrendt S."/>
            <person name="Min B."/>
            <person name="Choi I.G."/>
            <person name="Park H."/>
            <person name="Plett J.M."/>
            <person name="Magnuson J."/>
            <person name="Spatafora J.W."/>
            <person name="Nagy L.G."/>
            <person name="Henrissat B."/>
            <person name="Grigoriev I.V."/>
            <person name="Yang Z.L."/>
            <person name="Xu J."/>
            <person name="Martin F.M."/>
        </authorList>
    </citation>
    <scope>NUCLEOTIDE SEQUENCE</scope>
    <source>
        <strain evidence="8">KKN 215</strain>
    </source>
</reference>
<organism evidence="8 9">
    <name type="scientific">Cristinia sonorae</name>
    <dbReference type="NCBI Taxonomy" id="1940300"/>
    <lineage>
        <taxon>Eukaryota</taxon>
        <taxon>Fungi</taxon>
        <taxon>Dikarya</taxon>
        <taxon>Basidiomycota</taxon>
        <taxon>Agaricomycotina</taxon>
        <taxon>Agaricomycetes</taxon>
        <taxon>Agaricomycetidae</taxon>
        <taxon>Agaricales</taxon>
        <taxon>Pleurotineae</taxon>
        <taxon>Stephanosporaceae</taxon>
        <taxon>Cristinia</taxon>
    </lineage>
</organism>
<evidence type="ECO:0000256" key="3">
    <source>
        <dbReference type="ARBA" id="ARBA00022692"/>
    </source>
</evidence>
<evidence type="ECO:0000256" key="1">
    <source>
        <dbReference type="ARBA" id="ARBA00004370"/>
    </source>
</evidence>
<evidence type="ECO:0000259" key="7">
    <source>
        <dbReference type="Pfam" id="PF04884"/>
    </source>
</evidence>
<comment type="caution">
    <text evidence="8">The sequence shown here is derived from an EMBL/GenBank/DDBJ whole genome shotgun (WGS) entry which is preliminary data.</text>
</comment>
<accession>A0A8K0URU4</accession>
<evidence type="ECO:0000256" key="6">
    <source>
        <dbReference type="SAM" id="Phobius"/>
    </source>
</evidence>
<dbReference type="Pfam" id="PF04884">
    <property type="entry name" value="UVB_sens_prot"/>
    <property type="match status" value="1"/>
</dbReference>
<keyword evidence="9" id="KW-1185">Reference proteome</keyword>
<protein>
    <submittedName>
        <fullName evidence="8">DUF647-domain-containing protein</fullName>
    </submittedName>
</protein>
<feature type="domain" description="Protein root UVB sensitive/RUS" evidence="7">
    <location>
        <begin position="28"/>
        <end position="293"/>
    </location>
</feature>
<evidence type="ECO:0000256" key="5">
    <source>
        <dbReference type="ARBA" id="ARBA00023136"/>
    </source>
</evidence>
<proteinExistence type="inferred from homology"/>
<dbReference type="InterPro" id="IPR054549">
    <property type="entry name" value="UVB_sens_RUS_dom"/>
</dbReference>
<dbReference type="PANTHER" id="PTHR12770:SF31">
    <property type="entry name" value="RUS FAMILY MEMBER 1"/>
    <property type="match status" value="1"/>
</dbReference>
<comment type="similarity">
    <text evidence="2">Belongs to the RUS1 family.</text>
</comment>
<evidence type="ECO:0000313" key="8">
    <source>
        <dbReference type="EMBL" id="KAH8101937.1"/>
    </source>
</evidence>
<dbReference type="PANTHER" id="PTHR12770">
    <property type="entry name" value="RUS1 FAMILY PROTEIN C16ORF58"/>
    <property type="match status" value="1"/>
</dbReference>
<name>A0A8K0URU4_9AGAR</name>
<gene>
    <name evidence="8" type="ORF">BXZ70DRAFT_891171</name>
</gene>
<comment type="subcellular location">
    <subcellularLocation>
        <location evidence="1">Membrane</location>
    </subcellularLocation>
</comment>
<keyword evidence="5 6" id="KW-0472">Membrane</keyword>
<evidence type="ECO:0000256" key="2">
    <source>
        <dbReference type="ARBA" id="ARBA00007558"/>
    </source>
</evidence>
<feature type="transmembrane region" description="Helical" evidence="6">
    <location>
        <begin position="253"/>
        <end position="275"/>
    </location>
</feature>
<sequence>MAFAYCCIDQTIQDTNIQLRQSSSRTLDWRSFLRTVFLPAGFPATVSPDYIPSQIYNGMQAFCSSLATLIASRACMAYCPLFCRLIVLVGHGIGNAEASATHAVLLTVLQDAFSRLTTILGAYYLGTLLYPEAKSYRLVADITNDIAIVLDLLSPQLSSFSLSTYPPFISKTPGTSLRMAALCMSGAFRALCGVAAGGAKAAITLHFAQDGAVPGDVGDLSAKDASKETVLALAGMLCGSMLMPYLHTSKRTYTVVAILLILHVWINYVAVRVVVMKTLNRQRATILWAAYSASQASGAKSPRVLTPAEVASQEYLFGRNSSLLQYESGQQRIIGSATIGAPLAHILSSSSDDHLGTIRRLLEIFADKPFIIGLDTRRPLSTNSSSLPHIVVVLKDGHDQTCHLEAWITANVLASRISAGVTSDSVLACIEDCKRHVDGVYKTYLADIRRAGWDVDSTGILTGASRTIKIQGFDDRKNR</sequence>